<dbReference type="RefSeq" id="WP_211019906.1">
    <property type="nucleotide sequence ID" value="NZ_BOSL01000018.1"/>
</dbReference>
<feature type="domain" description="N-acetyltransferase" evidence="1">
    <location>
        <begin position="2"/>
        <end position="155"/>
    </location>
</feature>
<gene>
    <name evidence="2" type="ORF">J42TS3_44020</name>
</gene>
<sequence>MIETRLAGIEDELFLYHLYASTRRDEILLWGWEETQIEQFLDMQWRLQKGSYLLQYPDAEQFIISYEGKPAGRIILNRTTGVISLVDISMLPGFRSRGIGESLIRQLQQAAIAKSQTIELQVMSNNRARRLYERLGFKLTGSSDDLYLKMSWYPYPSGQ</sequence>
<name>A0ABQ4MHA3_9BACL</name>
<dbReference type="Pfam" id="PF00583">
    <property type="entry name" value="Acetyltransf_1"/>
    <property type="match status" value="1"/>
</dbReference>
<dbReference type="CDD" id="cd04301">
    <property type="entry name" value="NAT_SF"/>
    <property type="match status" value="1"/>
</dbReference>
<dbReference type="Proteomes" id="UP000679992">
    <property type="component" value="Unassembled WGS sequence"/>
</dbReference>
<keyword evidence="3" id="KW-1185">Reference proteome</keyword>
<dbReference type="PROSITE" id="PS51186">
    <property type="entry name" value="GNAT"/>
    <property type="match status" value="1"/>
</dbReference>
<reference evidence="2 3" key="1">
    <citation type="submission" date="2021-03" db="EMBL/GenBank/DDBJ databases">
        <title>Antimicrobial resistance genes in bacteria isolated from Japanese honey, and their potential for conferring macrolide and lincosamide resistance in the American foulbrood pathogen Paenibacillus larvae.</title>
        <authorList>
            <person name="Okamoto M."/>
            <person name="Kumagai M."/>
            <person name="Kanamori H."/>
            <person name="Takamatsu D."/>
        </authorList>
    </citation>
    <scope>NUCLEOTIDE SEQUENCE [LARGE SCALE GENOMIC DNA]</scope>
    <source>
        <strain evidence="2 3">J42TS3</strain>
    </source>
</reference>
<evidence type="ECO:0000259" key="1">
    <source>
        <dbReference type="PROSITE" id="PS51186"/>
    </source>
</evidence>
<evidence type="ECO:0000313" key="2">
    <source>
        <dbReference type="EMBL" id="GIP55367.1"/>
    </source>
</evidence>
<organism evidence="2 3">
    <name type="scientific">Paenibacillus vini</name>
    <dbReference type="NCBI Taxonomy" id="1476024"/>
    <lineage>
        <taxon>Bacteria</taxon>
        <taxon>Bacillati</taxon>
        <taxon>Bacillota</taxon>
        <taxon>Bacilli</taxon>
        <taxon>Bacillales</taxon>
        <taxon>Paenibacillaceae</taxon>
        <taxon>Paenibacillus</taxon>
    </lineage>
</organism>
<dbReference type="EMBL" id="BOSL01000018">
    <property type="protein sequence ID" value="GIP55367.1"/>
    <property type="molecule type" value="Genomic_DNA"/>
</dbReference>
<dbReference type="InterPro" id="IPR000182">
    <property type="entry name" value="GNAT_dom"/>
</dbReference>
<evidence type="ECO:0000313" key="3">
    <source>
        <dbReference type="Proteomes" id="UP000679992"/>
    </source>
</evidence>
<dbReference type="InterPro" id="IPR016181">
    <property type="entry name" value="Acyl_CoA_acyltransferase"/>
</dbReference>
<comment type="caution">
    <text evidence="2">The sequence shown here is derived from an EMBL/GenBank/DDBJ whole genome shotgun (WGS) entry which is preliminary data.</text>
</comment>
<protein>
    <recommendedName>
        <fullName evidence="1">N-acetyltransferase domain-containing protein</fullName>
    </recommendedName>
</protein>
<dbReference type="Gene3D" id="3.40.630.30">
    <property type="match status" value="1"/>
</dbReference>
<dbReference type="SUPFAM" id="SSF55729">
    <property type="entry name" value="Acyl-CoA N-acyltransferases (Nat)"/>
    <property type="match status" value="1"/>
</dbReference>
<accession>A0ABQ4MHA3</accession>
<proteinExistence type="predicted"/>